<dbReference type="EMBL" id="JAAGAX010000007">
    <property type="protein sequence ID" value="KAF2308511.1"/>
    <property type="molecule type" value="Genomic_DNA"/>
</dbReference>
<protein>
    <recommendedName>
        <fullName evidence="3">Reverse transcriptase Ty1/copia-type domain-containing protein</fullName>
    </recommendedName>
</protein>
<evidence type="ECO:0000313" key="1">
    <source>
        <dbReference type="EMBL" id="KAF2308511.1"/>
    </source>
</evidence>
<dbReference type="AlphaFoldDB" id="A0A6A6M496"/>
<sequence length="142" mass="15967">MSPVSSPFDPAVKLRKNTRESVSQYKYSQIIGALLHLANHTRPDIAYAVGRLVMEGYSDANWIFYSEETKSTSGYVFTISGGVVSWKSAKQIIISRSAMEVELMALDATNTEAEWLQNFMNDLPFIVKPLPPFQYIVTVKLL</sequence>
<evidence type="ECO:0000313" key="2">
    <source>
        <dbReference type="Proteomes" id="UP000467840"/>
    </source>
</evidence>
<reference evidence="1 2" key="1">
    <citation type="journal article" date="2020" name="Mol. Plant">
        <title>The Chromosome-Based Rubber Tree Genome Provides New Insights into Spurge Genome Evolution and Rubber Biosynthesis.</title>
        <authorList>
            <person name="Liu J."/>
            <person name="Shi C."/>
            <person name="Shi C.C."/>
            <person name="Li W."/>
            <person name="Zhang Q.J."/>
            <person name="Zhang Y."/>
            <person name="Li K."/>
            <person name="Lu H.F."/>
            <person name="Shi C."/>
            <person name="Zhu S.T."/>
            <person name="Xiao Z.Y."/>
            <person name="Nan H."/>
            <person name="Yue Y."/>
            <person name="Zhu X.G."/>
            <person name="Wu Y."/>
            <person name="Hong X.N."/>
            <person name="Fan G.Y."/>
            <person name="Tong Y."/>
            <person name="Zhang D."/>
            <person name="Mao C.L."/>
            <person name="Liu Y.L."/>
            <person name="Hao S.J."/>
            <person name="Liu W.Q."/>
            <person name="Lv M.Q."/>
            <person name="Zhang H.B."/>
            <person name="Liu Y."/>
            <person name="Hu-Tang G.R."/>
            <person name="Wang J.P."/>
            <person name="Wang J.H."/>
            <person name="Sun Y.H."/>
            <person name="Ni S.B."/>
            <person name="Chen W.B."/>
            <person name="Zhang X.C."/>
            <person name="Jiao Y.N."/>
            <person name="Eichler E.E."/>
            <person name="Li G.H."/>
            <person name="Liu X."/>
            <person name="Gao L.Z."/>
        </authorList>
    </citation>
    <scope>NUCLEOTIDE SEQUENCE [LARGE SCALE GENOMIC DNA]</scope>
    <source>
        <strain evidence="2">cv. GT1</strain>
        <tissue evidence="1">Leaf</tissue>
    </source>
</reference>
<accession>A0A6A6M496</accession>
<comment type="caution">
    <text evidence="1">The sequence shown here is derived from an EMBL/GenBank/DDBJ whole genome shotgun (WGS) entry which is preliminary data.</text>
</comment>
<dbReference type="Proteomes" id="UP000467840">
    <property type="component" value="Chromosome 17"/>
</dbReference>
<dbReference type="PANTHER" id="PTHR11439:SF440">
    <property type="entry name" value="INTEGRASE CATALYTIC DOMAIN-CONTAINING PROTEIN"/>
    <property type="match status" value="1"/>
</dbReference>
<keyword evidence="2" id="KW-1185">Reference proteome</keyword>
<gene>
    <name evidence="1" type="ORF">GH714_010171</name>
</gene>
<dbReference type="CDD" id="cd09272">
    <property type="entry name" value="RNase_HI_RT_Ty1"/>
    <property type="match status" value="1"/>
</dbReference>
<organism evidence="1 2">
    <name type="scientific">Hevea brasiliensis</name>
    <name type="common">Para rubber tree</name>
    <name type="synonym">Siphonia brasiliensis</name>
    <dbReference type="NCBI Taxonomy" id="3981"/>
    <lineage>
        <taxon>Eukaryota</taxon>
        <taxon>Viridiplantae</taxon>
        <taxon>Streptophyta</taxon>
        <taxon>Embryophyta</taxon>
        <taxon>Tracheophyta</taxon>
        <taxon>Spermatophyta</taxon>
        <taxon>Magnoliopsida</taxon>
        <taxon>eudicotyledons</taxon>
        <taxon>Gunneridae</taxon>
        <taxon>Pentapetalae</taxon>
        <taxon>rosids</taxon>
        <taxon>fabids</taxon>
        <taxon>Malpighiales</taxon>
        <taxon>Euphorbiaceae</taxon>
        <taxon>Crotonoideae</taxon>
        <taxon>Micrandreae</taxon>
        <taxon>Hevea</taxon>
    </lineage>
</organism>
<evidence type="ECO:0008006" key="3">
    <source>
        <dbReference type="Google" id="ProtNLM"/>
    </source>
</evidence>
<name>A0A6A6M496_HEVBR</name>
<dbReference type="PANTHER" id="PTHR11439">
    <property type="entry name" value="GAG-POL-RELATED RETROTRANSPOSON"/>
    <property type="match status" value="1"/>
</dbReference>
<proteinExistence type="predicted"/>